<gene>
    <name evidence="1" type="ORF">MC45_00040</name>
</gene>
<accession>A0A097EC17</accession>
<protein>
    <submittedName>
        <fullName evidence="1">Uncharacterized protein</fullName>
    </submittedName>
</protein>
<dbReference type="AlphaFoldDB" id="A0A097EC17"/>
<evidence type="ECO:0000313" key="2">
    <source>
        <dbReference type="Proteomes" id="UP000033200"/>
    </source>
</evidence>
<sequence>MAGDAVATRVELEVEIVAIGAATGIQALHVPVGERISGLAGRRRDLFGIHRALHADVQPRDLAFGHRHQPDTEELQPLVDLGSVRLAARHTVEFVGQHDIDLAALAGREQCLDAGAVQRCARDRLVRPCADFLPAGLRHIDPHVAVLHRNGLGLLHVGRVAGVERDPYHFTSPSRRLEVPR</sequence>
<dbReference type="Proteomes" id="UP000033200">
    <property type="component" value="Chromosome"/>
</dbReference>
<organism evidence="1 2">
    <name type="scientific">Sphingomonas taxi</name>
    <dbReference type="NCBI Taxonomy" id="1549858"/>
    <lineage>
        <taxon>Bacteria</taxon>
        <taxon>Pseudomonadati</taxon>
        <taxon>Pseudomonadota</taxon>
        <taxon>Alphaproteobacteria</taxon>
        <taxon>Sphingomonadales</taxon>
        <taxon>Sphingomonadaceae</taxon>
        <taxon>Sphingomonas</taxon>
    </lineage>
</organism>
<reference evidence="1 2" key="1">
    <citation type="submission" date="2014-09" db="EMBL/GenBank/DDBJ databases">
        <title>Using Illumina technology Improving SMRT sequencing Genome Assembly by RASTools.</title>
        <authorList>
            <person name="Zhou Y."/>
            <person name="Ma T."/>
            <person name="Liu T."/>
        </authorList>
    </citation>
    <scope>NUCLEOTIDE SEQUENCE [LARGE SCALE GENOMIC DNA]</scope>
    <source>
        <strain evidence="1 2">ATCC 55669</strain>
    </source>
</reference>
<name>A0A097EC17_9SPHN</name>
<dbReference type="KEGG" id="stax:MC45_00040"/>
<dbReference type="HOGENOM" id="CLU_1488158_0_0_5"/>
<keyword evidence="2" id="KW-1185">Reference proteome</keyword>
<dbReference type="EMBL" id="CP009571">
    <property type="protein sequence ID" value="AIT05112.1"/>
    <property type="molecule type" value="Genomic_DNA"/>
</dbReference>
<evidence type="ECO:0000313" key="1">
    <source>
        <dbReference type="EMBL" id="AIT05112.1"/>
    </source>
</evidence>
<proteinExistence type="predicted"/>